<proteinExistence type="predicted"/>
<dbReference type="RefSeq" id="WP_046107952.1">
    <property type="nucleotide sequence ID" value="NZ_JZEX01000081.1"/>
</dbReference>
<keyword evidence="2" id="KW-1185">Reference proteome</keyword>
<dbReference type="EMBL" id="JZEX01000081">
    <property type="protein sequence ID" value="KKB12362.1"/>
    <property type="molecule type" value="Genomic_DNA"/>
</dbReference>
<evidence type="ECO:0000313" key="1">
    <source>
        <dbReference type="EMBL" id="KKB12362.1"/>
    </source>
</evidence>
<sequence>MTRSLDVATQAAIRDRSRVIPRNFMVVFAKPLAGGEPVPFGFTDFGEDVLVNVLDGETGQTVGHTYYGDSAPIAKMDQIPLKIGLEVNNVQVELNPLHPAVQLMARGHDLRNAKVQIHRGWLSPESMLLVAPPRIRFLGQVNGAPERTAAVGGQSVRILRLVSHTRELTRTNPAKRSDETQRLRGGDRFRRYSGVAGLWRRTIWWGEKGGD</sequence>
<dbReference type="Proteomes" id="UP000033632">
    <property type="component" value="Unassembled WGS sequence"/>
</dbReference>
<reference evidence="1 2" key="1">
    <citation type="submission" date="2015-03" db="EMBL/GenBank/DDBJ databases">
        <authorList>
            <person name="Hassan Y.I."/>
            <person name="Lepp D."/>
            <person name="Li X.-Z."/>
            <person name="Zhou T."/>
        </authorList>
    </citation>
    <scope>NUCLEOTIDE SEQUENCE [LARGE SCALE GENOMIC DNA]</scope>
    <source>
        <strain evidence="1 2">BD-c194</strain>
    </source>
</reference>
<protein>
    <submittedName>
        <fullName evidence="1">Uncharacterized protein</fullName>
    </submittedName>
</protein>
<comment type="caution">
    <text evidence="1">The sequence shown here is derived from an EMBL/GenBank/DDBJ whole genome shotgun (WGS) entry which is preliminary data.</text>
</comment>
<accession>A0A0F5FVZ5</accession>
<organism evidence="1 2">
    <name type="scientific">Devosia geojensis</name>
    <dbReference type="NCBI Taxonomy" id="443610"/>
    <lineage>
        <taxon>Bacteria</taxon>
        <taxon>Pseudomonadati</taxon>
        <taxon>Pseudomonadota</taxon>
        <taxon>Alphaproteobacteria</taxon>
        <taxon>Hyphomicrobiales</taxon>
        <taxon>Devosiaceae</taxon>
        <taxon>Devosia</taxon>
    </lineage>
</organism>
<gene>
    <name evidence="1" type="ORF">VE25_07340</name>
</gene>
<evidence type="ECO:0000313" key="2">
    <source>
        <dbReference type="Proteomes" id="UP000033632"/>
    </source>
</evidence>
<dbReference type="OrthoDB" id="7770859at2"/>
<dbReference type="AlphaFoldDB" id="A0A0F5FVZ5"/>
<dbReference type="PATRIC" id="fig|443610.3.peg.4035"/>
<name>A0A0F5FVZ5_9HYPH</name>